<dbReference type="InterPro" id="IPR011989">
    <property type="entry name" value="ARM-like"/>
</dbReference>
<feature type="repeat" description="Pumilio" evidence="3">
    <location>
        <begin position="242"/>
        <end position="277"/>
    </location>
</feature>
<evidence type="ECO:0000313" key="7">
    <source>
        <dbReference type="Proteomes" id="UP001189122"/>
    </source>
</evidence>
<dbReference type="InterPro" id="IPR001313">
    <property type="entry name" value="Pumilio_RNA-bd_rpt"/>
</dbReference>
<dbReference type="EMBL" id="CACRZD030000003">
    <property type="protein sequence ID" value="CAA6657275.1"/>
    <property type="molecule type" value="Genomic_DNA"/>
</dbReference>
<evidence type="ECO:0000256" key="4">
    <source>
        <dbReference type="SAM" id="MobiDB-lite"/>
    </source>
</evidence>
<accession>A0A7I8IHC0</accession>
<proteinExistence type="predicted"/>
<dbReference type="PANTHER" id="PTHR12537">
    <property type="entry name" value="RNA BINDING PROTEIN PUMILIO-RELATED"/>
    <property type="match status" value="1"/>
</dbReference>
<dbReference type="Gene3D" id="1.25.10.10">
    <property type="entry name" value="Leucine-rich Repeat Variant"/>
    <property type="match status" value="1"/>
</dbReference>
<reference evidence="6 7" key="1">
    <citation type="submission" date="2019-12" db="EMBL/GenBank/DDBJ databases">
        <authorList>
            <person name="Scholz U."/>
            <person name="Mascher M."/>
            <person name="Fiebig A."/>
        </authorList>
    </citation>
    <scope>NUCLEOTIDE SEQUENCE</scope>
</reference>
<dbReference type="AlphaFoldDB" id="A0A7I8IHC0"/>
<dbReference type="SMART" id="SM00025">
    <property type="entry name" value="Pumilio"/>
    <property type="match status" value="6"/>
</dbReference>
<protein>
    <recommendedName>
        <fullName evidence="5">PUM-HD domain-containing protein</fullName>
    </recommendedName>
</protein>
<evidence type="ECO:0000313" key="6">
    <source>
        <dbReference type="EMBL" id="CAA2617579.1"/>
    </source>
</evidence>
<dbReference type="PANTHER" id="PTHR12537:SF137">
    <property type="entry name" value="PUMILIO HOMOLOG 16-RELATED"/>
    <property type="match status" value="1"/>
</dbReference>
<dbReference type="GO" id="GO:0005737">
    <property type="term" value="C:cytoplasm"/>
    <property type="evidence" value="ECO:0007669"/>
    <property type="project" value="TreeGrafter"/>
</dbReference>
<dbReference type="EMBL" id="LR743590">
    <property type="protein sequence ID" value="CAA2617579.1"/>
    <property type="molecule type" value="Genomic_DNA"/>
</dbReference>
<dbReference type="PROSITE" id="PS50303">
    <property type="entry name" value="PUM_HD"/>
    <property type="match status" value="1"/>
</dbReference>
<name>A0A7I8IHC0_SPIIN</name>
<dbReference type="Pfam" id="PF00806">
    <property type="entry name" value="PUF"/>
    <property type="match status" value="6"/>
</dbReference>
<sequence length="534" mass="58828">MATIYIDPPPPVDYHQGSPSRSSPSSAGAIPGLIALPPQLSLEVLLRLVLLRWIPLLPEALPPVAAPTGRVAEGRRRLRHGIPPDVAAFHLLQGGINFTPPRLELPVPGLSSSRSGYPKLPGGCPELGLITSPDPDEGGCASPHGEAVVSPGFVRHFAALWRTIEEEENREHLAPSSSTVSTPETLPFLVEVVDRIVLDGEPLDQNLHVAACLAAMDPHASKHWKSLLGCEKKSRVNNSLRAILSVVFRLAVDEVGHHLVRKLISACDEKNLHVVVTEVAAHQRQLLETAKNALGVQWVQHLLQLAKPWKTLICILSFALFGGAADLMMDKYGSRLIKECLSRLCCQQNRFIYVAALDNLTTVAKNECGCDTLINIIDHAPAATKHQLLTEIISHSTCLSQDPYGNYVVQHIFDLGEEKYEERLCWEVRSHLLQLCTQKNGSHVVEKCLASAGGRLLLEDLVSHKKLLQIAQDSYGNYVVNAALRLSKTAAPLLHQRLVEALRVHSRSLRHHPHRRHVYKNVAEGRTTDQHQND</sequence>
<organism evidence="6">
    <name type="scientific">Spirodela intermedia</name>
    <name type="common">Intermediate duckweed</name>
    <dbReference type="NCBI Taxonomy" id="51605"/>
    <lineage>
        <taxon>Eukaryota</taxon>
        <taxon>Viridiplantae</taxon>
        <taxon>Streptophyta</taxon>
        <taxon>Embryophyta</taxon>
        <taxon>Tracheophyta</taxon>
        <taxon>Spermatophyta</taxon>
        <taxon>Magnoliopsida</taxon>
        <taxon>Liliopsida</taxon>
        <taxon>Araceae</taxon>
        <taxon>Lemnoideae</taxon>
        <taxon>Spirodela</taxon>
    </lineage>
</organism>
<feature type="region of interest" description="Disordered" evidence="4">
    <location>
        <begin position="1"/>
        <end position="27"/>
    </location>
</feature>
<evidence type="ECO:0000256" key="3">
    <source>
        <dbReference type="PROSITE-ProRule" id="PRU00317"/>
    </source>
</evidence>
<dbReference type="Proteomes" id="UP001189122">
    <property type="component" value="Unassembled WGS sequence"/>
</dbReference>
<dbReference type="InterPro" id="IPR016024">
    <property type="entry name" value="ARM-type_fold"/>
</dbReference>
<dbReference type="InterPro" id="IPR033133">
    <property type="entry name" value="PUM-HD"/>
</dbReference>
<keyword evidence="2" id="KW-0810">Translation regulation</keyword>
<dbReference type="SUPFAM" id="SSF48371">
    <property type="entry name" value="ARM repeat"/>
    <property type="match status" value="1"/>
</dbReference>
<dbReference type="GO" id="GO:0003729">
    <property type="term" value="F:mRNA binding"/>
    <property type="evidence" value="ECO:0007669"/>
    <property type="project" value="TreeGrafter"/>
</dbReference>
<keyword evidence="7" id="KW-1185">Reference proteome</keyword>
<dbReference type="PROSITE" id="PS50302">
    <property type="entry name" value="PUM"/>
    <property type="match status" value="3"/>
</dbReference>
<keyword evidence="1" id="KW-0677">Repeat</keyword>
<feature type="domain" description="PUM-HD" evidence="5">
    <location>
        <begin position="184"/>
        <end position="526"/>
    </location>
</feature>
<feature type="repeat" description="Pumilio" evidence="3">
    <location>
        <begin position="427"/>
        <end position="463"/>
    </location>
</feature>
<feature type="repeat" description="Pumilio" evidence="3">
    <location>
        <begin position="391"/>
        <end position="426"/>
    </location>
</feature>
<evidence type="ECO:0000256" key="2">
    <source>
        <dbReference type="ARBA" id="ARBA00022845"/>
    </source>
</evidence>
<evidence type="ECO:0000259" key="5">
    <source>
        <dbReference type="PROSITE" id="PS50303"/>
    </source>
</evidence>
<gene>
    <name evidence="6" type="ORF">SI7747_03003743</name>
</gene>
<dbReference type="GO" id="GO:0006417">
    <property type="term" value="P:regulation of translation"/>
    <property type="evidence" value="ECO:0007669"/>
    <property type="project" value="UniProtKB-KW"/>
</dbReference>
<evidence type="ECO:0000256" key="1">
    <source>
        <dbReference type="ARBA" id="ARBA00022737"/>
    </source>
</evidence>